<feature type="transmembrane region" description="Helical" evidence="1">
    <location>
        <begin position="129"/>
        <end position="151"/>
    </location>
</feature>
<name>A0A0U3FQU5_9CREN</name>
<feature type="transmembrane region" description="Helical" evidence="1">
    <location>
        <begin position="186"/>
        <end position="204"/>
    </location>
</feature>
<protein>
    <recommendedName>
        <fullName evidence="4">Peptidase M50</fullName>
    </recommendedName>
</protein>
<feature type="transmembrane region" description="Helical" evidence="1">
    <location>
        <begin position="157"/>
        <end position="174"/>
    </location>
</feature>
<accession>A0A0U3FQU5</accession>
<reference evidence="2 3" key="1">
    <citation type="submission" date="2013-11" db="EMBL/GenBank/DDBJ databases">
        <title>Comparative genomics of Ignicoccus.</title>
        <authorList>
            <person name="Podar M."/>
        </authorList>
    </citation>
    <scope>NUCLEOTIDE SEQUENCE [LARGE SCALE GENOMIC DNA]</scope>
    <source>
        <strain evidence="2 3">DSM 13165</strain>
    </source>
</reference>
<dbReference type="GeneID" id="30679814"/>
<feature type="transmembrane region" description="Helical" evidence="1">
    <location>
        <begin position="42"/>
        <end position="60"/>
    </location>
</feature>
<dbReference type="OrthoDB" id="86131at2157"/>
<feature type="transmembrane region" description="Helical" evidence="1">
    <location>
        <begin position="12"/>
        <end position="35"/>
    </location>
</feature>
<dbReference type="PANTHER" id="PTHR35864:SF1">
    <property type="entry name" value="ZINC METALLOPROTEASE YWHC-RELATED"/>
    <property type="match status" value="1"/>
</dbReference>
<keyword evidence="1" id="KW-1133">Transmembrane helix</keyword>
<sequence>MYYRSYKYAIDWTTGTYALLVSWIVLSIAFGIRYLAHGWLDAFLWTAVAVGLGFVMHELAHRETAKAYGCFAEYKLWPLGLALALFLSVITRGMFVFAAPGAVMFSCFARGHRKFNPIVYRIPLLPEAAIAAAGPIANIVIGLIFNALYVLTLYPPFYMISSINWFLALFNLLPLEPLDGSKVFRYHQGLWLALFSLSAVFTFLL</sequence>
<dbReference type="KEGG" id="iis:EYM_02060"/>
<keyword evidence="1" id="KW-0472">Membrane</keyword>
<keyword evidence="1" id="KW-0812">Transmembrane</keyword>
<dbReference type="PANTHER" id="PTHR35864">
    <property type="entry name" value="ZINC METALLOPROTEASE MJ0611-RELATED"/>
    <property type="match status" value="1"/>
</dbReference>
<evidence type="ECO:0000256" key="1">
    <source>
        <dbReference type="SAM" id="Phobius"/>
    </source>
</evidence>
<feature type="transmembrane region" description="Helical" evidence="1">
    <location>
        <begin position="80"/>
        <end position="108"/>
    </location>
</feature>
<dbReference type="Proteomes" id="UP000060778">
    <property type="component" value="Chromosome"/>
</dbReference>
<dbReference type="RefSeq" id="WP_075049438.1">
    <property type="nucleotide sequence ID" value="NZ_CP006867.1"/>
</dbReference>
<proteinExistence type="predicted"/>
<evidence type="ECO:0000313" key="2">
    <source>
        <dbReference type="EMBL" id="ALU12279.1"/>
    </source>
</evidence>
<organism evidence="2 3">
    <name type="scientific">Ignicoccus islandicus DSM 13165</name>
    <dbReference type="NCBI Taxonomy" id="940295"/>
    <lineage>
        <taxon>Archaea</taxon>
        <taxon>Thermoproteota</taxon>
        <taxon>Thermoprotei</taxon>
        <taxon>Desulfurococcales</taxon>
        <taxon>Desulfurococcaceae</taxon>
        <taxon>Ignicoccus</taxon>
    </lineage>
</organism>
<dbReference type="AlphaFoldDB" id="A0A0U3FQU5"/>
<evidence type="ECO:0000313" key="3">
    <source>
        <dbReference type="Proteomes" id="UP000060778"/>
    </source>
</evidence>
<dbReference type="EMBL" id="CP006867">
    <property type="protein sequence ID" value="ALU12279.1"/>
    <property type="molecule type" value="Genomic_DNA"/>
</dbReference>
<dbReference type="STRING" id="940295.EYM_02060"/>
<evidence type="ECO:0008006" key="4">
    <source>
        <dbReference type="Google" id="ProtNLM"/>
    </source>
</evidence>
<gene>
    <name evidence="2" type="ORF">EYM_02060</name>
</gene>
<dbReference type="InterPro" id="IPR052348">
    <property type="entry name" value="Metallopeptidase_M50B"/>
</dbReference>
<keyword evidence="3" id="KW-1185">Reference proteome</keyword>